<keyword evidence="3" id="KW-1185">Reference proteome</keyword>
<name>A0A4Q1BK35_TREME</name>
<dbReference type="Proteomes" id="UP000289152">
    <property type="component" value="Unassembled WGS sequence"/>
</dbReference>
<dbReference type="AlphaFoldDB" id="A0A4Q1BK35"/>
<gene>
    <name evidence="2" type="ORF">M231_04725</name>
</gene>
<evidence type="ECO:0000256" key="1">
    <source>
        <dbReference type="SAM" id="MobiDB-lite"/>
    </source>
</evidence>
<comment type="caution">
    <text evidence="2">The sequence shown here is derived from an EMBL/GenBank/DDBJ whole genome shotgun (WGS) entry which is preliminary data.</text>
</comment>
<evidence type="ECO:0000313" key="2">
    <source>
        <dbReference type="EMBL" id="RXK38055.1"/>
    </source>
</evidence>
<dbReference type="EMBL" id="SDIL01000055">
    <property type="protein sequence ID" value="RXK38055.1"/>
    <property type="molecule type" value="Genomic_DNA"/>
</dbReference>
<reference evidence="2 3" key="1">
    <citation type="submission" date="2016-06" db="EMBL/GenBank/DDBJ databases">
        <title>Evolution of pathogenesis and genome organization in the Tremellales.</title>
        <authorList>
            <person name="Cuomo C."/>
            <person name="Litvintseva A."/>
            <person name="Heitman J."/>
            <person name="Chen Y."/>
            <person name="Sun S."/>
            <person name="Springer D."/>
            <person name="Dromer F."/>
            <person name="Young S."/>
            <person name="Zeng Q."/>
            <person name="Chapman S."/>
            <person name="Gujja S."/>
            <person name="Saif S."/>
            <person name="Birren B."/>
        </authorList>
    </citation>
    <scope>NUCLEOTIDE SEQUENCE [LARGE SCALE GENOMIC DNA]</scope>
    <source>
        <strain evidence="2 3">ATCC 28783</strain>
    </source>
</reference>
<accession>A0A4Q1BK35</accession>
<protein>
    <submittedName>
        <fullName evidence="2">Uncharacterized protein</fullName>
    </submittedName>
</protein>
<dbReference type="VEuPathDB" id="FungiDB:TREMEDRAFT_60653"/>
<evidence type="ECO:0000313" key="3">
    <source>
        <dbReference type="Proteomes" id="UP000289152"/>
    </source>
</evidence>
<dbReference type="InParanoid" id="A0A4Q1BK35"/>
<sequence>MSPYKESDAASVLTVFGNGSEVTIKSVDGSSKGRAGRGGTPGFEAGEELRPEYTIVLDHLARYEAQLTAIIQEIHENPAIVLDTGFESRLKGLDNEPATMETAIGNAVMTSHLHAKTSMQKFDTTAQERLRECEKRLVRTRR</sequence>
<organism evidence="2 3">
    <name type="scientific">Tremella mesenterica</name>
    <name type="common">Jelly fungus</name>
    <dbReference type="NCBI Taxonomy" id="5217"/>
    <lineage>
        <taxon>Eukaryota</taxon>
        <taxon>Fungi</taxon>
        <taxon>Dikarya</taxon>
        <taxon>Basidiomycota</taxon>
        <taxon>Agaricomycotina</taxon>
        <taxon>Tremellomycetes</taxon>
        <taxon>Tremellales</taxon>
        <taxon>Tremellaceae</taxon>
        <taxon>Tremella</taxon>
    </lineage>
</organism>
<feature type="region of interest" description="Disordered" evidence="1">
    <location>
        <begin position="27"/>
        <end position="46"/>
    </location>
</feature>
<proteinExistence type="predicted"/>